<evidence type="ECO:0000313" key="1">
    <source>
        <dbReference type="EMBL" id="CAG7866547.1"/>
    </source>
</evidence>
<dbReference type="EMBL" id="LS974625">
    <property type="protein sequence ID" value="CAG7866547.1"/>
    <property type="molecule type" value="Genomic_DNA"/>
</dbReference>
<dbReference type="Proteomes" id="UP000694005">
    <property type="component" value="Chromosome A09"/>
</dbReference>
<feature type="non-terminal residue" evidence="1">
    <location>
        <position position="1"/>
    </location>
</feature>
<sequence length="61" mass="6917">RKVKTQINRRLRKSDLGVACGKRTLLMKTATTLPSTRRRRSETNLTGAKATLLSSFSFVFF</sequence>
<accession>A0A8D9D3I2</accession>
<dbReference type="Gramene" id="A09p70140.2_BraZ1">
    <property type="protein sequence ID" value="A09p70140.2_BraZ1.CDS.1"/>
    <property type="gene ID" value="A09g70140.2_BraZ1"/>
</dbReference>
<dbReference type="AlphaFoldDB" id="A0A8D9D3I2"/>
<evidence type="ECO:0000313" key="2">
    <source>
        <dbReference type="Proteomes" id="UP000694005"/>
    </source>
</evidence>
<gene>
    <name evidence="1" type="ORF">BRAPAZ1V2_A09P70140.2</name>
</gene>
<protein>
    <submittedName>
        <fullName evidence="1">Uncharacterized protein</fullName>
    </submittedName>
</protein>
<organism evidence="1 2">
    <name type="scientific">Brassica campestris</name>
    <name type="common">Field mustard</name>
    <dbReference type="NCBI Taxonomy" id="3711"/>
    <lineage>
        <taxon>Eukaryota</taxon>
        <taxon>Viridiplantae</taxon>
        <taxon>Streptophyta</taxon>
        <taxon>Embryophyta</taxon>
        <taxon>Tracheophyta</taxon>
        <taxon>Spermatophyta</taxon>
        <taxon>Magnoliopsida</taxon>
        <taxon>eudicotyledons</taxon>
        <taxon>Gunneridae</taxon>
        <taxon>Pentapetalae</taxon>
        <taxon>rosids</taxon>
        <taxon>malvids</taxon>
        <taxon>Brassicales</taxon>
        <taxon>Brassicaceae</taxon>
        <taxon>Brassiceae</taxon>
        <taxon>Brassica</taxon>
    </lineage>
</organism>
<proteinExistence type="predicted"/>
<name>A0A8D9D3I2_BRACM</name>
<feature type="non-terminal residue" evidence="1">
    <location>
        <position position="61"/>
    </location>
</feature>
<reference evidence="1 2" key="1">
    <citation type="submission" date="2021-07" db="EMBL/GenBank/DDBJ databases">
        <authorList>
            <consortium name="Genoscope - CEA"/>
            <person name="William W."/>
        </authorList>
    </citation>
    <scope>NUCLEOTIDE SEQUENCE [LARGE SCALE GENOMIC DNA]</scope>
</reference>